<name>A0A9Q0XGC0_9SAUR</name>
<dbReference type="SUPFAM" id="SSF57850">
    <property type="entry name" value="RING/U-box"/>
    <property type="match status" value="1"/>
</dbReference>
<dbReference type="OrthoDB" id="9049620at2759"/>
<dbReference type="InterPro" id="IPR013320">
    <property type="entry name" value="ConA-like_dom_sf"/>
</dbReference>
<dbReference type="Gene3D" id="3.30.40.10">
    <property type="entry name" value="Zinc/RING finger domain, C3HC4 (zinc finger)"/>
    <property type="match status" value="1"/>
</dbReference>
<evidence type="ECO:0000259" key="10">
    <source>
        <dbReference type="PROSITE" id="PS50188"/>
    </source>
</evidence>
<comment type="caution">
    <text evidence="11">The sequence shown here is derived from an EMBL/GenBank/DDBJ whole genome shotgun (WGS) entry which is preliminary data.</text>
</comment>
<dbReference type="GO" id="GO:0008270">
    <property type="term" value="F:zinc ion binding"/>
    <property type="evidence" value="ECO:0007669"/>
    <property type="project" value="UniProtKB-KW"/>
</dbReference>
<comment type="similarity">
    <text evidence="1">Belongs to the ohanin/vespryn family.</text>
</comment>
<dbReference type="InterPro" id="IPR006574">
    <property type="entry name" value="PRY"/>
</dbReference>
<evidence type="ECO:0000313" key="12">
    <source>
        <dbReference type="Proteomes" id="UP001142489"/>
    </source>
</evidence>
<keyword evidence="2" id="KW-0800">Toxin</keyword>
<feature type="domain" description="RING-type" evidence="8">
    <location>
        <begin position="16"/>
        <end position="57"/>
    </location>
</feature>
<feature type="domain" description="B box-type" evidence="9">
    <location>
        <begin position="90"/>
        <end position="131"/>
    </location>
</feature>
<keyword evidence="2" id="KW-0528">Neurotoxin</keyword>
<dbReference type="Gene3D" id="2.60.120.920">
    <property type="match status" value="1"/>
</dbReference>
<dbReference type="SMART" id="SM00589">
    <property type="entry name" value="PRY"/>
    <property type="match status" value="1"/>
</dbReference>
<dbReference type="Pfam" id="PF00643">
    <property type="entry name" value="zf-B_box"/>
    <property type="match status" value="1"/>
</dbReference>
<dbReference type="PROSITE" id="PS00518">
    <property type="entry name" value="ZF_RING_1"/>
    <property type="match status" value="1"/>
</dbReference>
<dbReference type="InterPro" id="IPR050143">
    <property type="entry name" value="TRIM/RBCC"/>
</dbReference>
<dbReference type="PANTHER" id="PTHR24103">
    <property type="entry name" value="E3 UBIQUITIN-PROTEIN LIGASE TRIM"/>
    <property type="match status" value="1"/>
</dbReference>
<reference evidence="11" key="1">
    <citation type="journal article" date="2023" name="DNA Res.">
        <title>Chromosome-level genome assembly of Phrynocephalus forsythii using third-generation DNA sequencing and Hi-C analysis.</title>
        <authorList>
            <person name="Qi Y."/>
            <person name="Zhao W."/>
            <person name="Zhao Y."/>
            <person name="Niu C."/>
            <person name="Cao S."/>
            <person name="Zhang Y."/>
        </authorList>
    </citation>
    <scope>NUCLEOTIDE SEQUENCE</scope>
    <source>
        <tissue evidence="11">Muscle</tissue>
    </source>
</reference>
<dbReference type="Pfam" id="PF13765">
    <property type="entry name" value="PRY"/>
    <property type="match status" value="1"/>
</dbReference>
<dbReference type="InterPro" id="IPR017907">
    <property type="entry name" value="Znf_RING_CS"/>
</dbReference>
<dbReference type="AlphaFoldDB" id="A0A9Q0XGC0"/>
<dbReference type="Proteomes" id="UP001142489">
    <property type="component" value="Unassembled WGS sequence"/>
</dbReference>
<keyword evidence="3" id="KW-0479">Metal-binding</keyword>
<dbReference type="InterPro" id="IPR001841">
    <property type="entry name" value="Znf_RING"/>
</dbReference>
<keyword evidence="4 7" id="KW-0863">Zinc-finger</keyword>
<dbReference type="InterPro" id="IPR013083">
    <property type="entry name" value="Znf_RING/FYVE/PHD"/>
</dbReference>
<evidence type="ECO:0000256" key="7">
    <source>
        <dbReference type="PROSITE-ProRule" id="PRU00024"/>
    </source>
</evidence>
<evidence type="ECO:0008006" key="13">
    <source>
        <dbReference type="Google" id="ProtNLM"/>
    </source>
</evidence>
<keyword evidence="5" id="KW-0862">Zinc</keyword>
<dbReference type="SMART" id="SM00184">
    <property type="entry name" value="RING"/>
    <property type="match status" value="1"/>
</dbReference>
<comment type="function">
    <text evidence="6">Neurotoxin that produces dose-dependent hypolocomotion and hyperalgesia in mice. May directly act on the central nervous system, as it is 6500-fold more potent when administered intracerebroventricularly than intraperitoneal.</text>
</comment>
<sequence length="465" mass="52950">MDRLQVSQYLPDAATCSLCVELFKEPVTLSCGHNYCNICIVRYWRGALSNVSCPLCKQTFTNITLRPNRQLGNIAWLIKQVQQQGGIPGSSQYRCEVHREPAKLFCKDDYVPVCSRCEMSGVHSSHLVASVEDAAEQFKYEIGVLVGVLKLLRDKVRDTFSDVREERHNLVKLLDKMAHTTSVDYKELYDAMRMVQMEQMMLAKEIEQEIEDESSSLFKKHSNMKKYIHELERKCEQPPCEFLQGIKETMSKCKEESLTTSECPPPALKEKMWDMARWNLFIQNTLKKCRDTLPLRMKTEKANITLDPFTAHARLLLSADGKMVTYNDPCHFLVNSPLGFDTSPCVLGREGFSSGRHCWQVELISEGGGWALGVAKESAPRRGEITVGSDQGIWAFRPEDSPLFQGKTGVFGIRVYLDYEGGSLEFFHAPSRELITTMSYITFLGEKIFPFFMLANSNCQIKLCF</sequence>
<evidence type="ECO:0000256" key="3">
    <source>
        <dbReference type="ARBA" id="ARBA00022723"/>
    </source>
</evidence>
<keyword evidence="12" id="KW-1185">Reference proteome</keyword>
<evidence type="ECO:0000256" key="4">
    <source>
        <dbReference type="ARBA" id="ARBA00022771"/>
    </source>
</evidence>
<evidence type="ECO:0000313" key="11">
    <source>
        <dbReference type="EMBL" id="KAJ7310384.1"/>
    </source>
</evidence>
<dbReference type="InterPro" id="IPR003879">
    <property type="entry name" value="Butyrophylin_SPRY"/>
</dbReference>
<gene>
    <name evidence="11" type="ORF">JRQ81_007297</name>
</gene>
<evidence type="ECO:0000259" key="9">
    <source>
        <dbReference type="PROSITE" id="PS50119"/>
    </source>
</evidence>
<evidence type="ECO:0000256" key="5">
    <source>
        <dbReference type="ARBA" id="ARBA00022833"/>
    </source>
</evidence>
<protein>
    <recommendedName>
        <fullName evidence="13">Zinc finger protein RFP-like</fullName>
    </recommendedName>
</protein>
<dbReference type="Pfam" id="PF00622">
    <property type="entry name" value="SPRY"/>
    <property type="match status" value="1"/>
</dbReference>
<evidence type="ECO:0000259" key="8">
    <source>
        <dbReference type="PROSITE" id="PS50089"/>
    </source>
</evidence>
<evidence type="ECO:0000256" key="1">
    <source>
        <dbReference type="ARBA" id="ARBA00009651"/>
    </source>
</evidence>
<dbReference type="PRINTS" id="PR01407">
    <property type="entry name" value="BUTYPHLNCDUF"/>
</dbReference>
<feature type="domain" description="B30.2/SPRY" evidence="10">
    <location>
        <begin position="284"/>
        <end position="465"/>
    </location>
</feature>
<dbReference type="SUPFAM" id="SSF49899">
    <property type="entry name" value="Concanavalin A-like lectins/glucanases"/>
    <property type="match status" value="1"/>
</dbReference>
<evidence type="ECO:0000256" key="2">
    <source>
        <dbReference type="ARBA" id="ARBA00022699"/>
    </source>
</evidence>
<dbReference type="InterPro" id="IPR001870">
    <property type="entry name" value="B30.2/SPRY"/>
</dbReference>
<dbReference type="PROSITE" id="PS50119">
    <property type="entry name" value="ZF_BBOX"/>
    <property type="match status" value="1"/>
</dbReference>
<dbReference type="InterPro" id="IPR000315">
    <property type="entry name" value="Znf_B-box"/>
</dbReference>
<accession>A0A9Q0XGC0</accession>
<dbReference type="Pfam" id="PF15227">
    <property type="entry name" value="zf-C3HC4_4"/>
    <property type="match status" value="1"/>
</dbReference>
<dbReference type="EMBL" id="JAPFRF010000015">
    <property type="protein sequence ID" value="KAJ7310384.1"/>
    <property type="molecule type" value="Genomic_DNA"/>
</dbReference>
<dbReference type="Gene3D" id="3.30.160.60">
    <property type="entry name" value="Classic Zinc Finger"/>
    <property type="match status" value="1"/>
</dbReference>
<dbReference type="PROSITE" id="PS50188">
    <property type="entry name" value="B302_SPRY"/>
    <property type="match status" value="1"/>
</dbReference>
<dbReference type="SUPFAM" id="SSF57845">
    <property type="entry name" value="B-box zinc-binding domain"/>
    <property type="match status" value="1"/>
</dbReference>
<evidence type="ECO:0000256" key="6">
    <source>
        <dbReference type="ARBA" id="ARBA00034460"/>
    </source>
</evidence>
<proteinExistence type="inferred from homology"/>
<dbReference type="SMART" id="SM00336">
    <property type="entry name" value="BBOX"/>
    <property type="match status" value="1"/>
</dbReference>
<dbReference type="SMART" id="SM00449">
    <property type="entry name" value="SPRY"/>
    <property type="match status" value="1"/>
</dbReference>
<dbReference type="PROSITE" id="PS50089">
    <property type="entry name" value="ZF_RING_2"/>
    <property type="match status" value="1"/>
</dbReference>
<dbReference type="InterPro" id="IPR003877">
    <property type="entry name" value="SPRY_dom"/>
</dbReference>
<dbReference type="InterPro" id="IPR043136">
    <property type="entry name" value="B30.2/SPRY_sf"/>
</dbReference>
<organism evidence="11 12">
    <name type="scientific">Phrynocephalus forsythii</name>
    <dbReference type="NCBI Taxonomy" id="171643"/>
    <lineage>
        <taxon>Eukaryota</taxon>
        <taxon>Metazoa</taxon>
        <taxon>Chordata</taxon>
        <taxon>Craniata</taxon>
        <taxon>Vertebrata</taxon>
        <taxon>Euteleostomi</taxon>
        <taxon>Lepidosauria</taxon>
        <taxon>Squamata</taxon>
        <taxon>Bifurcata</taxon>
        <taxon>Unidentata</taxon>
        <taxon>Episquamata</taxon>
        <taxon>Toxicofera</taxon>
        <taxon>Iguania</taxon>
        <taxon>Acrodonta</taxon>
        <taxon>Agamidae</taxon>
        <taxon>Agaminae</taxon>
        <taxon>Phrynocephalus</taxon>
    </lineage>
</organism>